<name>A0ACA9RPI7_9GLOM</name>
<dbReference type="Proteomes" id="UP000789920">
    <property type="component" value="Unassembled WGS sequence"/>
</dbReference>
<gene>
    <name evidence="1" type="ORF">RPERSI_LOCUS21325</name>
</gene>
<evidence type="ECO:0000313" key="2">
    <source>
        <dbReference type="Proteomes" id="UP000789920"/>
    </source>
</evidence>
<feature type="non-terminal residue" evidence="1">
    <location>
        <position position="1"/>
    </location>
</feature>
<accession>A0ACA9RPI7</accession>
<protein>
    <submittedName>
        <fullName evidence="1">6085_t:CDS:1</fullName>
    </submittedName>
</protein>
<proteinExistence type="predicted"/>
<keyword evidence="2" id="KW-1185">Reference proteome</keyword>
<sequence length="133" mass="15288">ALPLKLSHNSTWKKKEQVLSDITEEILYSLGDIWRNPAFDAEFAEGQNEDIYITDVIIPLIRNALKKLLTKKHAFLSTAKRQSLASASKRSVDGKQGKHPDIMLIEKQHKKLHELLFAKCFCLICNDNKKKRM</sequence>
<dbReference type="EMBL" id="CAJVQC010062211">
    <property type="protein sequence ID" value="CAG8802456.1"/>
    <property type="molecule type" value="Genomic_DNA"/>
</dbReference>
<organism evidence="1 2">
    <name type="scientific">Racocetra persica</name>
    <dbReference type="NCBI Taxonomy" id="160502"/>
    <lineage>
        <taxon>Eukaryota</taxon>
        <taxon>Fungi</taxon>
        <taxon>Fungi incertae sedis</taxon>
        <taxon>Mucoromycota</taxon>
        <taxon>Glomeromycotina</taxon>
        <taxon>Glomeromycetes</taxon>
        <taxon>Diversisporales</taxon>
        <taxon>Gigasporaceae</taxon>
        <taxon>Racocetra</taxon>
    </lineage>
</organism>
<comment type="caution">
    <text evidence="1">The sequence shown here is derived from an EMBL/GenBank/DDBJ whole genome shotgun (WGS) entry which is preliminary data.</text>
</comment>
<evidence type="ECO:0000313" key="1">
    <source>
        <dbReference type="EMBL" id="CAG8802456.1"/>
    </source>
</evidence>
<reference evidence="1" key="1">
    <citation type="submission" date="2021-06" db="EMBL/GenBank/DDBJ databases">
        <authorList>
            <person name="Kallberg Y."/>
            <person name="Tangrot J."/>
            <person name="Rosling A."/>
        </authorList>
    </citation>
    <scope>NUCLEOTIDE SEQUENCE</scope>
    <source>
        <strain evidence="1">MA461A</strain>
    </source>
</reference>
<feature type="non-terminal residue" evidence="1">
    <location>
        <position position="133"/>
    </location>
</feature>